<sequence>MADDATRRSGMSRAEQKAATRARLVTAAGELFAERDYGDVTIADLAAHAGVAHGLLFHHFSNKEGLYRAVLDAVVAEMDSAFTAPADGDAPSIIRAALTTHLSYLATHRGVALKLIVGRRHADPTAAEVSDRSRGRALSALAALVDVDTDNPVIQFVGATLVAAFDEATHWWLHHPAPFPVDALVTSLLELAIGALEGARSLDGCPDVDAAIATLRIAALGSGPDT</sequence>
<keyword evidence="1" id="KW-0805">Transcription regulation</keyword>
<proteinExistence type="predicted"/>
<dbReference type="GO" id="GO:0000976">
    <property type="term" value="F:transcription cis-regulatory region binding"/>
    <property type="evidence" value="ECO:0007669"/>
    <property type="project" value="TreeGrafter"/>
</dbReference>
<accession>A0AAU4JZ39</accession>
<dbReference type="EMBL" id="CP108021">
    <property type="protein sequence ID" value="WUM19002.1"/>
    <property type="molecule type" value="Genomic_DNA"/>
</dbReference>
<feature type="domain" description="HTH tetR-type" evidence="5">
    <location>
        <begin position="18"/>
        <end position="78"/>
    </location>
</feature>
<feature type="DNA-binding region" description="H-T-H motif" evidence="4">
    <location>
        <begin position="41"/>
        <end position="60"/>
    </location>
</feature>
<dbReference type="KEGG" id="whr:OG579_14865"/>
<evidence type="ECO:0000256" key="3">
    <source>
        <dbReference type="ARBA" id="ARBA00023163"/>
    </source>
</evidence>
<keyword evidence="3" id="KW-0804">Transcription</keyword>
<protein>
    <submittedName>
        <fullName evidence="6">TetR/AcrR family transcriptional regulator</fullName>
    </submittedName>
</protein>
<dbReference type="InterPro" id="IPR036271">
    <property type="entry name" value="Tet_transcr_reg_TetR-rel_C_sf"/>
</dbReference>
<dbReference type="InterPro" id="IPR001647">
    <property type="entry name" value="HTH_TetR"/>
</dbReference>
<reference evidence="6 7" key="1">
    <citation type="submission" date="2022-10" db="EMBL/GenBank/DDBJ databases">
        <title>The complete genomes of actinobacterial strains from the NBC collection.</title>
        <authorList>
            <person name="Joergensen T.S."/>
            <person name="Alvarez Arevalo M."/>
            <person name="Sterndorff E.B."/>
            <person name="Faurdal D."/>
            <person name="Vuksanovic O."/>
            <person name="Mourched A.-S."/>
            <person name="Charusanti P."/>
            <person name="Shaw S."/>
            <person name="Blin K."/>
            <person name="Weber T."/>
        </authorList>
    </citation>
    <scope>NUCLEOTIDE SEQUENCE [LARGE SCALE GENOMIC DNA]</scope>
    <source>
        <strain evidence="6 7">NBC_00319</strain>
    </source>
</reference>
<dbReference type="PROSITE" id="PS50977">
    <property type="entry name" value="HTH_TETR_2"/>
    <property type="match status" value="1"/>
</dbReference>
<evidence type="ECO:0000259" key="5">
    <source>
        <dbReference type="PROSITE" id="PS50977"/>
    </source>
</evidence>
<organism evidence="6 7">
    <name type="scientific">Williamsia herbipolensis</name>
    <dbReference type="NCBI Taxonomy" id="1603258"/>
    <lineage>
        <taxon>Bacteria</taxon>
        <taxon>Bacillati</taxon>
        <taxon>Actinomycetota</taxon>
        <taxon>Actinomycetes</taxon>
        <taxon>Mycobacteriales</taxon>
        <taxon>Nocardiaceae</taxon>
        <taxon>Williamsia</taxon>
    </lineage>
</organism>
<dbReference type="InterPro" id="IPR050109">
    <property type="entry name" value="HTH-type_TetR-like_transc_reg"/>
</dbReference>
<dbReference type="AlphaFoldDB" id="A0AAU4JZ39"/>
<dbReference type="InterPro" id="IPR009057">
    <property type="entry name" value="Homeodomain-like_sf"/>
</dbReference>
<gene>
    <name evidence="6" type="ORF">OG579_14865</name>
</gene>
<evidence type="ECO:0000256" key="4">
    <source>
        <dbReference type="PROSITE-ProRule" id="PRU00335"/>
    </source>
</evidence>
<dbReference type="Pfam" id="PF00440">
    <property type="entry name" value="TetR_N"/>
    <property type="match status" value="1"/>
</dbReference>
<dbReference type="SUPFAM" id="SSF46689">
    <property type="entry name" value="Homeodomain-like"/>
    <property type="match status" value="1"/>
</dbReference>
<evidence type="ECO:0000256" key="1">
    <source>
        <dbReference type="ARBA" id="ARBA00023015"/>
    </source>
</evidence>
<dbReference type="SUPFAM" id="SSF48498">
    <property type="entry name" value="Tetracyclin repressor-like, C-terminal domain"/>
    <property type="match status" value="1"/>
</dbReference>
<dbReference type="Gene3D" id="1.10.357.10">
    <property type="entry name" value="Tetracycline Repressor, domain 2"/>
    <property type="match status" value="1"/>
</dbReference>
<dbReference type="RefSeq" id="WP_328856568.1">
    <property type="nucleotide sequence ID" value="NZ_CP108021.1"/>
</dbReference>
<keyword evidence="2 4" id="KW-0238">DNA-binding</keyword>
<dbReference type="PANTHER" id="PTHR30055:SF234">
    <property type="entry name" value="HTH-TYPE TRANSCRIPTIONAL REGULATOR BETI"/>
    <property type="match status" value="1"/>
</dbReference>
<evidence type="ECO:0000313" key="6">
    <source>
        <dbReference type="EMBL" id="WUM19002.1"/>
    </source>
</evidence>
<keyword evidence="7" id="KW-1185">Reference proteome</keyword>
<dbReference type="GO" id="GO:0003700">
    <property type="term" value="F:DNA-binding transcription factor activity"/>
    <property type="evidence" value="ECO:0007669"/>
    <property type="project" value="TreeGrafter"/>
</dbReference>
<dbReference type="PRINTS" id="PR00455">
    <property type="entry name" value="HTHTETR"/>
</dbReference>
<name>A0AAU4JZ39_9NOCA</name>
<dbReference type="Proteomes" id="UP001432128">
    <property type="component" value="Chromosome"/>
</dbReference>
<evidence type="ECO:0000313" key="7">
    <source>
        <dbReference type="Proteomes" id="UP001432128"/>
    </source>
</evidence>
<evidence type="ECO:0000256" key="2">
    <source>
        <dbReference type="ARBA" id="ARBA00023125"/>
    </source>
</evidence>
<dbReference type="PANTHER" id="PTHR30055">
    <property type="entry name" value="HTH-TYPE TRANSCRIPTIONAL REGULATOR RUTR"/>
    <property type="match status" value="1"/>
</dbReference>